<organism evidence="1 2">
    <name type="scientific">Aporhodopirellula rubra</name>
    <dbReference type="NCBI Taxonomy" id="980271"/>
    <lineage>
        <taxon>Bacteria</taxon>
        <taxon>Pseudomonadati</taxon>
        <taxon>Planctomycetota</taxon>
        <taxon>Planctomycetia</taxon>
        <taxon>Pirellulales</taxon>
        <taxon>Pirellulaceae</taxon>
        <taxon>Aporhodopirellula</taxon>
    </lineage>
</organism>
<comment type="caution">
    <text evidence="1">The sequence shown here is derived from an EMBL/GenBank/DDBJ whole genome shotgun (WGS) entry which is preliminary data.</text>
</comment>
<protein>
    <submittedName>
        <fullName evidence="1">Uncharacterized protein</fullName>
    </submittedName>
</protein>
<sequence length="48" mass="5277">MSQLNVDRLQATALGPAMTAVALSSQMKKAIGVRKFRPLLFCQLLCQQ</sequence>
<proteinExistence type="predicted"/>
<keyword evidence="2" id="KW-1185">Reference proteome</keyword>
<dbReference type="AlphaFoldDB" id="A0A7W5H2Y8"/>
<gene>
    <name evidence="1" type="ORF">FHS27_000461</name>
</gene>
<reference evidence="1 2" key="1">
    <citation type="submission" date="2020-08" db="EMBL/GenBank/DDBJ databases">
        <title>Genomic Encyclopedia of Type Strains, Phase III (KMG-III): the genomes of soil and plant-associated and newly described type strains.</title>
        <authorList>
            <person name="Whitman W."/>
        </authorList>
    </citation>
    <scope>NUCLEOTIDE SEQUENCE [LARGE SCALE GENOMIC DNA]</scope>
    <source>
        <strain evidence="1 2">CECT 8075</strain>
    </source>
</reference>
<evidence type="ECO:0000313" key="2">
    <source>
        <dbReference type="Proteomes" id="UP000536179"/>
    </source>
</evidence>
<name>A0A7W5H2Y8_9BACT</name>
<accession>A0A7W5H2Y8</accession>
<dbReference type="Proteomes" id="UP000536179">
    <property type="component" value="Unassembled WGS sequence"/>
</dbReference>
<evidence type="ECO:0000313" key="1">
    <source>
        <dbReference type="EMBL" id="MBB3204697.1"/>
    </source>
</evidence>
<dbReference type="EMBL" id="JACHXU010000001">
    <property type="protein sequence ID" value="MBB3204697.1"/>
    <property type="molecule type" value="Genomic_DNA"/>
</dbReference>
<dbReference type="RefSeq" id="WP_184301023.1">
    <property type="nucleotide sequence ID" value="NZ_JACHXU010000001.1"/>
</dbReference>